<dbReference type="Gene3D" id="1.20.1250.20">
    <property type="entry name" value="MFS general substrate transporter like domains"/>
    <property type="match status" value="1"/>
</dbReference>
<keyword evidence="6 8" id="KW-1133">Transmembrane helix</keyword>
<dbReference type="EMBL" id="JAUKWQ010000013">
    <property type="protein sequence ID" value="MDO1585166.1"/>
    <property type="molecule type" value="Genomic_DNA"/>
</dbReference>
<proteinExistence type="predicted"/>
<feature type="transmembrane region" description="Helical" evidence="8">
    <location>
        <begin position="95"/>
        <end position="113"/>
    </location>
</feature>
<evidence type="ECO:0000313" key="11">
    <source>
        <dbReference type="Proteomes" id="UP001169006"/>
    </source>
</evidence>
<dbReference type="PROSITE" id="PS00217">
    <property type="entry name" value="SUGAR_TRANSPORT_2"/>
    <property type="match status" value="1"/>
</dbReference>
<evidence type="ECO:0000256" key="6">
    <source>
        <dbReference type="ARBA" id="ARBA00022989"/>
    </source>
</evidence>
<evidence type="ECO:0000256" key="7">
    <source>
        <dbReference type="ARBA" id="ARBA00023136"/>
    </source>
</evidence>
<organism evidence="10 11">
    <name type="scientific">Rhizobium oryzicola</name>
    <dbReference type="NCBI Taxonomy" id="1232668"/>
    <lineage>
        <taxon>Bacteria</taxon>
        <taxon>Pseudomonadati</taxon>
        <taxon>Pseudomonadota</taxon>
        <taxon>Alphaproteobacteria</taxon>
        <taxon>Hyphomicrobiales</taxon>
        <taxon>Rhizobiaceae</taxon>
        <taxon>Rhizobium/Agrobacterium group</taxon>
        <taxon>Rhizobium</taxon>
    </lineage>
</organism>
<comment type="subcellular location">
    <subcellularLocation>
        <location evidence="1">Cell membrane</location>
        <topology evidence="1">Multi-pass membrane protein</topology>
    </subcellularLocation>
</comment>
<dbReference type="Pfam" id="PF00083">
    <property type="entry name" value="Sugar_tr"/>
    <property type="match status" value="2"/>
</dbReference>
<evidence type="ECO:0000256" key="1">
    <source>
        <dbReference type="ARBA" id="ARBA00004651"/>
    </source>
</evidence>
<accession>A0ABT8T3K2</accession>
<feature type="transmembrane region" description="Helical" evidence="8">
    <location>
        <begin position="406"/>
        <end position="424"/>
    </location>
</feature>
<keyword evidence="3" id="KW-1003">Cell membrane</keyword>
<evidence type="ECO:0000256" key="5">
    <source>
        <dbReference type="ARBA" id="ARBA00022847"/>
    </source>
</evidence>
<evidence type="ECO:0000256" key="3">
    <source>
        <dbReference type="ARBA" id="ARBA00022475"/>
    </source>
</evidence>
<name>A0ABT8T3K2_9HYPH</name>
<comment type="caution">
    <text evidence="10">The sequence shown here is derived from an EMBL/GenBank/DDBJ whole genome shotgun (WGS) entry which is preliminary data.</text>
</comment>
<dbReference type="InterPro" id="IPR005828">
    <property type="entry name" value="MFS_sugar_transport-like"/>
</dbReference>
<dbReference type="PROSITE" id="PS50850">
    <property type="entry name" value="MFS"/>
    <property type="match status" value="1"/>
</dbReference>
<dbReference type="PANTHER" id="PTHR43528:SF1">
    <property type="entry name" value="ALPHA-KETOGLUTARATE PERMEASE"/>
    <property type="match status" value="1"/>
</dbReference>
<keyword evidence="4 8" id="KW-0812">Transmembrane</keyword>
<dbReference type="RefSeq" id="WP_302079455.1">
    <property type="nucleotide sequence ID" value="NZ_JAUKWQ010000013.1"/>
</dbReference>
<reference evidence="10" key="1">
    <citation type="journal article" date="2015" name="Int. J. Syst. Evol. Microbiol.">
        <title>Rhizobium oryzicola sp. nov., potential plant-growth-promoting endophytic bacteria isolated from rice roots.</title>
        <authorList>
            <person name="Zhang X.X."/>
            <person name="Gao J.S."/>
            <person name="Cao Y.H."/>
            <person name="Sheirdil R.A."/>
            <person name="Wang X.C."/>
            <person name="Zhang L."/>
        </authorList>
    </citation>
    <scope>NUCLEOTIDE SEQUENCE</scope>
    <source>
        <strain evidence="10">05753</strain>
    </source>
</reference>
<dbReference type="InterPro" id="IPR005829">
    <property type="entry name" value="Sugar_transporter_CS"/>
</dbReference>
<feature type="domain" description="Major facilitator superfamily (MFS) profile" evidence="9">
    <location>
        <begin position="23"/>
        <end position="429"/>
    </location>
</feature>
<feature type="transmembrane region" description="Helical" evidence="8">
    <location>
        <begin position="340"/>
        <end position="361"/>
    </location>
</feature>
<dbReference type="InterPro" id="IPR020846">
    <property type="entry name" value="MFS_dom"/>
</dbReference>
<sequence length="440" mass="47654">MTHDVSETGDAITSTEARHRIFSIVGAATGNLVEWYDFYVYAFTAIYFSAEFFPAGDQTSQLLNTSAIFFAGFLLRPIGSWLFGMIADRYGRRTSMVISVLAMCLGSAIIAVLPTYASIGLAAPILLFLVRVMQGLSVGGEYGTSATYMSEVAIGGRRGFYASFQYVTLIGGQLLATLVLAIEQLFLTQAEMREWGWRVPFAIGAVVAVIAFYLRRGLHETISDETRSKQGSGTIAETFRASGRNFLIVVGFTAGGSLIFYTYTTYMGKYLVNTAGFTKEAATNTMTVVLLVYMLMQPLFGWISDLIGRKTSMILFTGLSTLTTVPLMTAIGATKSPVTAFILITVALAIVSLYTSISGLVKAEMFPAHVRAIGVGLAYAIGNALFGGSAEYVALWLKSANMETTFYWYVTAMMAIGFVVSLIMPNPKKGGYLQGHGTEH</sequence>
<keyword evidence="2" id="KW-0813">Transport</keyword>
<feature type="transmembrane region" description="Helical" evidence="8">
    <location>
        <begin position="160"/>
        <end position="183"/>
    </location>
</feature>
<evidence type="ECO:0000256" key="2">
    <source>
        <dbReference type="ARBA" id="ARBA00022448"/>
    </source>
</evidence>
<dbReference type="NCBIfam" id="NF007710">
    <property type="entry name" value="PRK10406.1"/>
    <property type="match status" value="1"/>
</dbReference>
<reference evidence="10" key="2">
    <citation type="submission" date="2023-07" db="EMBL/GenBank/DDBJ databases">
        <authorList>
            <person name="Sun H."/>
        </authorList>
    </citation>
    <scope>NUCLEOTIDE SEQUENCE</scope>
    <source>
        <strain evidence="10">05753</strain>
    </source>
</reference>
<dbReference type="InterPro" id="IPR036259">
    <property type="entry name" value="MFS_trans_sf"/>
</dbReference>
<evidence type="ECO:0000256" key="8">
    <source>
        <dbReference type="SAM" id="Phobius"/>
    </source>
</evidence>
<feature type="transmembrane region" description="Helical" evidence="8">
    <location>
        <begin position="368"/>
        <end position="386"/>
    </location>
</feature>
<gene>
    <name evidence="10" type="ORF">Q2T52_24005</name>
</gene>
<feature type="transmembrane region" description="Helical" evidence="8">
    <location>
        <begin position="246"/>
        <end position="266"/>
    </location>
</feature>
<feature type="transmembrane region" description="Helical" evidence="8">
    <location>
        <begin position="62"/>
        <end position="83"/>
    </location>
</feature>
<keyword evidence="7 8" id="KW-0472">Membrane</keyword>
<feature type="transmembrane region" description="Helical" evidence="8">
    <location>
        <begin position="195"/>
        <end position="214"/>
    </location>
</feature>
<dbReference type="SUPFAM" id="SSF103473">
    <property type="entry name" value="MFS general substrate transporter"/>
    <property type="match status" value="1"/>
</dbReference>
<keyword evidence="11" id="KW-1185">Reference proteome</keyword>
<feature type="transmembrane region" description="Helical" evidence="8">
    <location>
        <begin position="286"/>
        <end position="307"/>
    </location>
</feature>
<evidence type="ECO:0000313" key="10">
    <source>
        <dbReference type="EMBL" id="MDO1585166.1"/>
    </source>
</evidence>
<dbReference type="InterPro" id="IPR051084">
    <property type="entry name" value="H+-coupled_symporters"/>
</dbReference>
<feature type="transmembrane region" description="Helical" evidence="8">
    <location>
        <begin position="119"/>
        <end position="139"/>
    </location>
</feature>
<dbReference type="CDD" id="cd17367">
    <property type="entry name" value="MFS_KgtP"/>
    <property type="match status" value="1"/>
</dbReference>
<protein>
    <submittedName>
        <fullName evidence="10">MFS family transporter</fullName>
    </submittedName>
</protein>
<dbReference type="PANTHER" id="PTHR43528">
    <property type="entry name" value="ALPHA-KETOGLUTARATE PERMEASE"/>
    <property type="match status" value="1"/>
</dbReference>
<keyword evidence="5" id="KW-0769">Symport</keyword>
<dbReference type="Proteomes" id="UP001169006">
    <property type="component" value="Unassembled WGS sequence"/>
</dbReference>
<evidence type="ECO:0000259" key="9">
    <source>
        <dbReference type="PROSITE" id="PS50850"/>
    </source>
</evidence>
<feature type="transmembrane region" description="Helical" evidence="8">
    <location>
        <begin position="314"/>
        <end position="334"/>
    </location>
</feature>
<evidence type="ECO:0000256" key="4">
    <source>
        <dbReference type="ARBA" id="ARBA00022692"/>
    </source>
</evidence>